<evidence type="ECO:0000313" key="2">
    <source>
        <dbReference type="EMBL" id="VUC29591.1"/>
    </source>
</evidence>
<comment type="caution">
    <text evidence="2">The sequence shown here is derived from an EMBL/GenBank/DDBJ whole genome shotgun (WGS) entry which is preliminary data.</text>
</comment>
<organism evidence="2 3">
    <name type="scientific">Bionectria ochroleuca</name>
    <name type="common">Gliocladium roseum</name>
    <dbReference type="NCBI Taxonomy" id="29856"/>
    <lineage>
        <taxon>Eukaryota</taxon>
        <taxon>Fungi</taxon>
        <taxon>Dikarya</taxon>
        <taxon>Ascomycota</taxon>
        <taxon>Pezizomycotina</taxon>
        <taxon>Sordariomycetes</taxon>
        <taxon>Hypocreomycetidae</taxon>
        <taxon>Hypocreales</taxon>
        <taxon>Bionectriaceae</taxon>
        <taxon>Clonostachys</taxon>
    </lineage>
</organism>
<keyword evidence="3" id="KW-1185">Reference proteome</keyword>
<dbReference type="Proteomes" id="UP000766486">
    <property type="component" value="Unassembled WGS sequence"/>
</dbReference>
<protein>
    <recommendedName>
        <fullName evidence="4">Prion-inhibition and propagation HeLo domain-containing protein</fullName>
    </recommendedName>
</protein>
<accession>A0ABY6UEI4</accession>
<feature type="transmembrane region" description="Helical" evidence="1">
    <location>
        <begin position="12"/>
        <end position="34"/>
    </location>
</feature>
<evidence type="ECO:0000256" key="1">
    <source>
        <dbReference type="SAM" id="Phobius"/>
    </source>
</evidence>
<proteinExistence type="predicted"/>
<sequence>MPPEKLGVVPDAMAEASSLAVGVVGLLGLASSIVEMHDHRVAASKLSVTALRFTRWKTCAFPQGEYRQV</sequence>
<keyword evidence="1" id="KW-0472">Membrane</keyword>
<evidence type="ECO:0000313" key="3">
    <source>
        <dbReference type="Proteomes" id="UP000766486"/>
    </source>
</evidence>
<dbReference type="EMBL" id="CABFNS010000802">
    <property type="protein sequence ID" value="VUC29591.1"/>
    <property type="molecule type" value="Genomic_DNA"/>
</dbReference>
<evidence type="ECO:0008006" key="4">
    <source>
        <dbReference type="Google" id="ProtNLM"/>
    </source>
</evidence>
<gene>
    <name evidence="2" type="ORF">CLO192961_LOCUS262151</name>
</gene>
<keyword evidence="1" id="KW-1133">Transmembrane helix</keyword>
<name>A0ABY6UEI4_BIOOC</name>
<keyword evidence="1" id="KW-0812">Transmembrane</keyword>
<reference evidence="2 3" key="1">
    <citation type="submission" date="2019-06" db="EMBL/GenBank/DDBJ databases">
        <authorList>
            <person name="Broberg M."/>
        </authorList>
    </citation>
    <scope>NUCLEOTIDE SEQUENCE [LARGE SCALE GENOMIC DNA]</scope>
</reference>